<protein>
    <submittedName>
        <fullName evidence="1">Uncharacterized protein</fullName>
    </submittedName>
</protein>
<reference evidence="2" key="1">
    <citation type="journal article" date="2022" name="Mol. Ecol. Resour.">
        <title>The genomes of chicory, endive, great burdock and yacon provide insights into Asteraceae palaeo-polyploidization history and plant inulin production.</title>
        <authorList>
            <person name="Fan W."/>
            <person name="Wang S."/>
            <person name="Wang H."/>
            <person name="Wang A."/>
            <person name="Jiang F."/>
            <person name="Liu H."/>
            <person name="Zhao H."/>
            <person name="Xu D."/>
            <person name="Zhang Y."/>
        </authorList>
    </citation>
    <scope>NUCLEOTIDE SEQUENCE [LARGE SCALE GENOMIC DNA]</scope>
    <source>
        <strain evidence="2">cv. Yunnan</strain>
    </source>
</reference>
<gene>
    <name evidence="1" type="ORF">L1987_10332</name>
</gene>
<proteinExistence type="predicted"/>
<accession>A0ACB9JRT3</accession>
<comment type="caution">
    <text evidence="1">The sequence shown here is derived from an EMBL/GenBank/DDBJ whole genome shotgun (WGS) entry which is preliminary data.</text>
</comment>
<evidence type="ECO:0000313" key="2">
    <source>
        <dbReference type="Proteomes" id="UP001056120"/>
    </source>
</evidence>
<evidence type="ECO:0000313" key="1">
    <source>
        <dbReference type="EMBL" id="KAI3822735.1"/>
    </source>
</evidence>
<sequence length="70" mass="7915">MLTGSEIHFVFTVLHLQEPGVAVELRLKIDQNHSDLKGGYASLDELLYQRVSHGNTEGVKKLRIEVLELE</sequence>
<keyword evidence="2" id="KW-1185">Reference proteome</keyword>
<reference evidence="1 2" key="2">
    <citation type="journal article" date="2022" name="Mol. Ecol. Resour.">
        <title>The genomes of chicory, endive, great burdock and yacon provide insights into Asteraceae paleo-polyploidization history and plant inulin production.</title>
        <authorList>
            <person name="Fan W."/>
            <person name="Wang S."/>
            <person name="Wang H."/>
            <person name="Wang A."/>
            <person name="Jiang F."/>
            <person name="Liu H."/>
            <person name="Zhao H."/>
            <person name="Xu D."/>
            <person name="Zhang Y."/>
        </authorList>
    </citation>
    <scope>NUCLEOTIDE SEQUENCE [LARGE SCALE GENOMIC DNA]</scope>
    <source>
        <strain evidence="2">cv. Yunnan</strain>
        <tissue evidence="1">Leaves</tissue>
    </source>
</reference>
<dbReference type="EMBL" id="CM042020">
    <property type="protein sequence ID" value="KAI3822735.1"/>
    <property type="molecule type" value="Genomic_DNA"/>
</dbReference>
<dbReference type="Proteomes" id="UP001056120">
    <property type="component" value="Linkage Group LG03"/>
</dbReference>
<organism evidence="1 2">
    <name type="scientific">Smallanthus sonchifolius</name>
    <dbReference type="NCBI Taxonomy" id="185202"/>
    <lineage>
        <taxon>Eukaryota</taxon>
        <taxon>Viridiplantae</taxon>
        <taxon>Streptophyta</taxon>
        <taxon>Embryophyta</taxon>
        <taxon>Tracheophyta</taxon>
        <taxon>Spermatophyta</taxon>
        <taxon>Magnoliopsida</taxon>
        <taxon>eudicotyledons</taxon>
        <taxon>Gunneridae</taxon>
        <taxon>Pentapetalae</taxon>
        <taxon>asterids</taxon>
        <taxon>campanulids</taxon>
        <taxon>Asterales</taxon>
        <taxon>Asteraceae</taxon>
        <taxon>Asteroideae</taxon>
        <taxon>Heliantheae alliance</taxon>
        <taxon>Millerieae</taxon>
        <taxon>Smallanthus</taxon>
    </lineage>
</organism>
<name>A0ACB9JRT3_9ASTR</name>